<reference evidence="4" key="1">
    <citation type="journal article" date="2011" name="Genome Biol.">
        <title>Comparative genomics of the social amoebae Dictyostelium discoideum and Dictyostelium purpureum.</title>
        <authorList>
            <consortium name="US DOE Joint Genome Institute (JGI-PGF)"/>
            <person name="Sucgang R."/>
            <person name="Kuo A."/>
            <person name="Tian X."/>
            <person name="Salerno W."/>
            <person name="Parikh A."/>
            <person name="Feasley C.L."/>
            <person name="Dalin E."/>
            <person name="Tu H."/>
            <person name="Huang E."/>
            <person name="Barry K."/>
            <person name="Lindquist E."/>
            <person name="Shapiro H."/>
            <person name="Bruce D."/>
            <person name="Schmutz J."/>
            <person name="Salamov A."/>
            <person name="Fey P."/>
            <person name="Gaudet P."/>
            <person name="Anjard C."/>
            <person name="Babu M.M."/>
            <person name="Basu S."/>
            <person name="Bushmanova Y."/>
            <person name="van der Wel H."/>
            <person name="Katoh-Kurasawa M."/>
            <person name="Dinh C."/>
            <person name="Coutinho P.M."/>
            <person name="Saito T."/>
            <person name="Elias M."/>
            <person name="Schaap P."/>
            <person name="Kay R.R."/>
            <person name="Henrissat B."/>
            <person name="Eichinger L."/>
            <person name="Rivero F."/>
            <person name="Putnam N.H."/>
            <person name="West C.M."/>
            <person name="Loomis W.F."/>
            <person name="Chisholm R.L."/>
            <person name="Shaulsky G."/>
            <person name="Strassmann J.E."/>
            <person name="Queller D.C."/>
            <person name="Kuspa A."/>
            <person name="Grigoriev I.V."/>
        </authorList>
    </citation>
    <scope>NUCLEOTIDE SEQUENCE [LARGE SCALE GENOMIC DNA]</scope>
    <source>
        <strain evidence="4">QSDP1</strain>
    </source>
</reference>
<dbReference type="Pfam" id="PF23436">
    <property type="entry name" value="RabGap-TBC_2"/>
    <property type="match status" value="1"/>
</dbReference>
<dbReference type="PROSITE" id="PS50086">
    <property type="entry name" value="TBC_RABGAP"/>
    <property type="match status" value="1"/>
</dbReference>
<dbReference type="KEGG" id="dpp:DICPUDRAFT_50853"/>
<protein>
    <recommendedName>
        <fullName evidence="2">Rab-GAP TBC domain-containing protein</fullName>
    </recommendedName>
</protein>
<dbReference type="OMA" id="FITIYCY"/>
<evidence type="ECO:0000256" key="1">
    <source>
        <dbReference type="SAM" id="Coils"/>
    </source>
</evidence>
<dbReference type="RefSeq" id="XP_003293233.1">
    <property type="nucleotide sequence ID" value="XM_003293185.1"/>
</dbReference>
<sequence length="309" mass="36641">MSFVAALIIPYLSEEEAFHILVRFFNGVMRDFYGVGMKELQLRVFQLKKFVEDLFPKLHKHLNDIELDTSIFTSPWFLTVFAYHFSDEVATRILDVIFFQGLEAFFSIALAIFQIIQDDLLECTENSQAMSYFRNETKTKIDVDTLMSTANRISISPSQLANFKQQFENEFKPTVISQFNPDETPEKKLKDPRWVVKKYKLKERISNLEDDLAHIKQELHYNKDKNEEEKRQTINHLKDLADRESSSQEKYHQQELRLLQLEKENQNQKQQIAQYSTLNQHFTQQISLLNSELRDLRWQNNPKNSIQFS</sequence>
<dbReference type="eggNOG" id="KOG4436">
    <property type="taxonomic scope" value="Eukaryota"/>
</dbReference>
<evidence type="ECO:0000259" key="2">
    <source>
        <dbReference type="PROSITE" id="PS50086"/>
    </source>
</evidence>
<dbReference type="GeneID" id="10510930"/>
<proteinExistence type="predicted"/>
<dbReference type="VEuPathDB" id="AmoebaDB:DICPUDRAFT_50853"/>
<keyword evidence="1" id="KW-0175">Coiled coil</keyword>
<dbReference type="PANTHER" id="PTHR47219:SF9">
    <property type="entry name" value="GTPASE ACTIVATING PROTEIN AND CENTROSOME-ASSOCIATED, ISOFORM B"/>
    <property type="match status" value="1"/>
</dbReference>
<dbReference type="InterPro" id="IPR050302">
    <property type="entry name" value="Rab_GAP_TBC_domain"/>
</dbReference>
<feature type="domain" description="Rab-GAP TBC" evidence="2">
    <location>
        <begin position="1"/>
        <end position="101"/>
    </location>
</feature>
<evidence type="ECO:0000313" key="4">
    <source>
        <dbReference type="Proteomes" id="UP000001064"/>
    </source>
</evidence>
<dbReference type="AlphaFoldDB" id="F1A0N7"/>
<dbReference type="EMBL" id="GL871345">
    <property type="protein sequence ID" value="EGC30241.1"/>
    <property type="molecule type" value="Genomic_DNA"/>
</dbReference>
<dbReference type="OrthoDB" id="295078at2759"/>
<dbReference type="Gene3D" id="1.10.472.80">
    <property type="entry name" value="Ypt/Rab-GAP domain of gyp1p, domain 3"/>
    <property type="match status" value="1"/>
</dbReference>
<name>F1A0N7_DICPU</name>
<dbReference type="PANTHER" id="PTHR47219">
    <property type="entry name" value="RAB GTPASE-ACTIVATING PROTEIN 1-LIKE"/>
    <property type="match status" value="1"/>
</dbReference>
<dbReference type="FunFam" id="1.10.472.80:FF:000027">
    <property type="entry name" value="GTPase activating protein (Evi5)"/>
    <property type="match status" value="1"/>
</dbReference>
<dbReference type="InterPro" id="IPR035969">
    <property type="entry name" value="Rab-GAP_TBC_sf"/>
</dbReference>
<dbReference type="Proteomes" id="UP000001064">
    <property type="component" value="Unassembled WGS sequence"/>
</dbReference>
<accession>F1A0N7</accession>
<evidence type="ECO:0000313" key="3">
    <source>
        <dbReference type="EMBL" id="EGC30241.1"/>
    </source>
</evidence>
<dbReference type="InParanoid" id="F1A0N7"/>
<feature type="coiled-coil region" evidence="1">
    <location>
        <begin position="198"/>
        <end position="278"/>
    </location>
</feature>
<keyword evidence="4" id="KW-1185">Reference proteome</keyword>
<dbReference type="SUPFAM" id="SSF47923">
    <property type="entry name" value="Ypt/Rab-GAP domain of gyp1p"/>
    <property type="match status" value="1"/>
</dbReference>
<organism evidence="3 4">
    <name type="scientific">Dictyostelium purpureum</name>
    <name type="common">Slime mold</name>
    <dbReference type="NCBI Taxonomy" id="5786"/>
    <lineage>
        <taxon>Eukaryota</taxon>
        <taxon>Amoebozoa</taxon>
        <taxon>Evosea</taxon>
        <taxon>Eumycetozoa</taxon>
        <taxon>Dictyostelia</taxon>
        <taxon>Dictyosteliales</taxon>
        <taxon>Dictyosteliaceae</taxon>
        <taxon>Dictyostelium</taxon>
    </lineage>
</organism>
<dbReference type="InterPro" id="IPR000195">
    <property type="entry name" value="Rab-GAP-TBC_dom"/>
</dbReference>
<gene>
    <name evidence="3" type="ORF">DICPUDRAFT_50853</name>
</gene>